<feature type="domain" description="Transcobalamin-like C-terminal" evidence="2">
    <location>
        <begin position="161"/>
        <end position="230"/>
    </location>
</feature>
<evidence type="ECO:0000256" key="1">
    <source>
        <dbReference type="SAM" id="MobiDB-lite"/>
    </source>
</evidence>
<dbReference type="RefSeq" id="WP_313845064.1">
    <property type="nucleotide sequence ID" value="NZ_JAVLAM010000001.1"/>
</dbReference>
<dbReference type="Pfam" id="PF14478">
    <property type="entry name" value="DUF4430"/>
    <property type="match status" value="1"/>
</dbReference>
<proteinExistence type="predicted"/>
<dbReference type="Proteomes" id="UP001254075">
    <property type="component" value="Unassembled WGS sequence"/>
</dbReference>
<accession>A0AAW8W703</accession>
<name>A0AAW8W703_9LACO</name>
<evidence type="ECO:0000259" key="2">
    <source>
        <dbReference type="Pfam" id="PF14478"/>
    </source>
</evidence>
<feature type="compositionally biased region" description="Polar residues" evidence="1">
    <location>
        <begin position="87"/>
        <end position="99"/>
    </location>
</feature>
<protein>
    <submittedName>
        <fullName evidence="3">DUF4430 domain-containing protein</fullName>
    </submittedName>
</protein>
<dbReference type="AlphaFoldDB" id="A0AAW8W703"/>
<reference evidence="3" key="1">
    <citation type="submission" date="2023-08" db="EMBL/GenBank/DDBJ databases">
        <authorList>
            <person name="Page C.A."/>
            <person name="Perez-Diaz I.M."/>
        </authorList>
    </citation>
    <scope>NUCLEOTIDE SEQUENCE</scope>
    <source>
        <strain evidence="3">3.8.38</strain>
    </source>
</reference>
<sequence length="234" mass="25487">MKKQAGIIIAIAVTLLTMGTAFVIQHYASANQPVAEQTVSSSSISRNDHYSANQSTSSSATSQAQHSVKQVTKQSSRHKMTRERNGKQLTRQSKAQTVVPTRKQASSASSSPQAKAASQATTKQTTKTTTSSQHTSETVHLTVSGYKKTFFDGTVKINRHSTAFSVLQASKLKINYQNGVAVYVSSINGLAENEIKVGSGWKFKVNGKFIDKGANKEPVSNHDRVHWYFTTKGY</sequence>
<dbReference type="Gene3D" id="2.170.130.30">
    <property type="match status" value="1"/>
</dbReference>
<evidence type="ECO:0000313" key="3">
    <source>
        <dbReference type="EMBL" id="MDT7014315.1"/>
    </source>
</evidence>
<feature type="compositionally biased region" description="Low complexity" evidence="1">
    <location>
        <begin position="51"/>
        <end position="67"/>
    </location>
</feature>
<gene>
    <name evidence="3" type="ORF">RI532_07825</name>
</gene>
<evidence type="ECO:0000313" key="4">
    <source>
        <dbReference type="Proteomes" id="UP001254075"/>
    </source>
</evidence>
<feature type="region of interest" description="Disordered" evidence="1">
    <location>
        <begin position="39"/>
        <end position="138"/>
    </location>
</feature>
<feature type="compositionally biased region" description="Low complexity" evidence="1">
    <location>
        <begin position="101"/>
        <end position="136"/>
    </location>
</feature>
<organism evidence="3 4">
    <name type="scientific">Levilactobacillus namurensis</name>
    <dbReference type="NCBI Taxonomy" id="380393"/>
    <lineage>
        <taxon>Bacteria</taxon>
        <taxon>Bacillati</taxon>
        <taxon>Bacillota</taxon>
        <taxon>Bacilli</taxon>
        <taxon>Lactobacillales</taxon>
        <taxon>Lactobacillaceae</taxon>
        <taxon>Levilactobacillus</taxon>
    </lineage>
</organism>
<dbReference type="EMBL" id="JAVLAM010000001">
    <property type="protein sequence ID" value="MDT7014315.1"/>
    <property type="molecule type" value="Genomic_DNA"/>
</dbReference>
<dbReference type="InterPro" id="IPR027954">
    <property type="entry name" value="Transcobalamin-like_C"/>
</dbReference>
<comment type="caution">
    <text evidence="3">The sequence shown here is derived from an EMBL/GenBank/DDBJ whole genome shotgun (WGS) entry which is preliminary data.</text>
</comment>